<feature type="domain" description="Aminotransferase class I/classII large" evidence="5">
    <location>
        <begin position="46"/>
        <end position="383"/>
    </location>
</feature>
<keyword evidence="7" id="KW-1185">Reference proteome</keyword>
<evidence type="ECO:0000256" key="1">
    <source>
        <dbReference type="ARBA" id="ARBA00001933"/>
    </source>
</evidence>
<keyword evidence="2 6" id="KW-0032">Aminotransferase</keyword>
<reference evidence="7" key="1">
    <citation type="submission" date="2015-03" db="EMBL/GenBank/DDBJ databases">
        <authorList>
            <person name="Urmite Genomes"/>
        </authorList>
    </citation>
    <scope>NUCLEOTIDE SEQUENCE [LARGE SCALE GENOMIC DNA]</scope>
    <source>
        <strain evidence="7">CSUR P1344</strain>
    </source>
</reference>
<dbReference type="GO" id="GO:0030170">
    <property type="term" value="F:pyridoxal phosphate binding"/>
    <property type="evidence" value="ECO:0007669"/>
    <property type="project" value="InterPro"/>
</dbReference>
<keyword evidence="4" id="KW-0663">Pyridoxal phosphate</keyword>
<dbReference type="InterPro" id="IPR051326">
    <property type="entry name" value="Kynurenine-oxoglutarate_AT"/>
</dbReference>
<protein>
    <submittedName>
        <fullName evidence="6">Aminotransferase, classes I and II family protein</fullName>
    </submittedName>
</protein>
<evidence type="ECO:0000313" key="7">
    <source>
        <dbReference type="Proteomes" id="UP000199601"/>
    </source>
</evidence>
<gene>
    <name evidence="6" type="ORF">BN000_00038</name>
</gene>
<comment type="cofactor">
    <cofactor evidence="1">
        <name>pyridoxal 5'-phosphate</name>
        <dbReference type="ChEBI" id="CHEBI:597326"/>
    </cofactor>
</comment>
<dbReference type="PANTHER" id="PTHR43807">
    <property type="entry name" value="FI04487P"/>
    <property type="match status" value="1"/>
</dbReference>
<evidence type="ECO:0000313" key="6">
    <source>
        <dbReference type="EMBL" id="CQD01985.1"/>
    </source>
</evidence>
<dbReference type="SUPFAM" id="SSF53383">
    <property type="entry name" value="PLP-dependent transferases"/>
    <property type="match status" value="1"/>
</dbReference>
<dbReference type="Pfam" id="PF00155">
    <property type="entry name" value="Aminotran_1_2"/>
    <property type="match status" value="1"/>
</dbReference>
<proteinExistence type="predicted"/>
<dbReference type="Proteomes" id="UP000199601">
    <property type="component" value="Unassembled WGS sequence"/>
</dbReference>
<dbReference type="Gene3D" id="3.40.640.10">
    <property type="entry name" value="Type I PLP-dependent aspartate aminotransferase-like (Major domain)"/>
    <property type="match status" value="1"/>
</dbReference>
<accession>A0A0U1CTX9</accession>
<dbReference type="PANTHER" id="PTHR43807:SF20">
    <property type="entry name" value="FI04487P"/>
    <property type="match status" value="1"/>
</dbReference>
<evidence type="ECO:0000256" key="4">
    <source>
        <dbReference type="ARBA" id="ARBA00022898"/>
    </source>
</evidence>
<evidence type="ECO:0000256" key="2">
    <source>
        <dbReference type="ARBA" id="ARBA00022576"/>
    </source>
</evidence>
<sequence>MCAVTVTHMSVSRLQHISGIGVNDVGDRADAANDPEMLRLENLDTDLAPPAIAKQLTRAAVDNDAANSYLPFEGHHELRQAAAAHVSRISGASYDPTEQCVSVAGGLNGVLNTLLAVVEPGQEVVITDPAYAGLINRIRLAGGVPRHVSARPTPNGWRTDPAELASAIGPNTAAILLMGPAMPTGALLTSEHFDAIAEAVTRHGIWVIYDAAMERIRFDGQPPLHPASHPGLASRTITIGSASKELRMIGWRVGWVVGPRPIMADIALVGLTNVVCQVGIAQQAVAAALAAPDADDDVATATNTWRQRCELIIEQLSAYPVVRPQGGWSLLIDTTELGLTPQQASALLFDKGRVAATPMTGWGPSGDRYLRLVFANEPIERLRDLRIRFDAAFG</sequence>
<organism evidence="6 7">
    <name type="scientific">Mycobacterium europaeum</name>
    <dbReference type="NCBI Taxonomy" id="761804"/>
    <lineage>
        <taxon>Bacteria</taxon>
        <taxon>Bacillati</taxon>
        <taxon>Actinomycetota</taxon>
        <taxon>Actinomycetes</taxon>
        <taxon>Mycobacteriales</taxon>
        <taxon>Mycobacteriaceae</taxon>
        <taxon>Mycobacterium</taxon>
        <taxon>Mycobacterium simiae complex</taxon>
    </lineage>
</organism>
<dbReference type="Gene3D" id="3.90.1150.10">
    <property type="entry name" value="Aspartate Aminotransferase, domain 1"/>
    <property type="match status" value="1"/>
</dbReference>
<evidence type="ECO:0000259" key="5">
    <source>
        <dbReference type="Pfam" id="PF00155"/>
    </source>
</evidence>
<dbReference type="EMBL" id="CTEC01000001">
    <property type="protein sequence ID" value="CQD01985.1"/>
    <property type="molecule type" value="Genomic_DNA"/>
</dbReference>
<dbReference type="CDD" id="cd00609">
    <property type="entry name" value="AAT_like"/>
    <property type="match status" value="1"/>
</dbReference>
<evidence type="ECO:0000256" key="3">
    <source>
        <dbReference type="ARBA" id="ARBA00022679"/>
    </source>
</evidence>
<dbReference type="GO" id="GO:0005737">
    <property type="term" value="C:cytoplasm"/>
    <property type="evidence" value="ECO:0007669"/>
    <property type="project" value="TreeGrafter"/>
</dbReference>
<dbReference type="InterPro" id="IPR015421">
    <property type="entry name" value="PyrdxlP-dep_Trfase_major"/>
</dbReference>
<dbReference type="InterPro" id="IPR004839">
    <property type="entry name" value="Aminotransferase_I/II_large"/>
</dbReference>
<dbReference type="InterPro" id="IPR015422">
    <property type="entry name" value="PyrdxlP-dep_Trfase_small"/>
</dbReference>
<dbReference type="GO" id="GO:0016212">
    <property type="term" value="F:kynurenine-oxoglutarate transaminase activity"/>
    <property type="evidence" value="ECO:0007669"/>
    <property type="project" value="TreeGrafter"/>
</dbReference>
<dbReference type="InterPro" id="IPR015424">
    <property type="entry name" value="PyrdxlP-dep_Trfase"/>
</dbReference>
<keyword evidence="3 6" id="KW-0808">Transferase</keyword>
<dbReference type="AlphaFoldDB" id="A0A0U1CTX9"/>
<name>A0A0U1CTX9_9MYCO</name>